<comment type="caution">
    <text evidence="3">The sequence shown here is derived from an EMBL/GenBank/DDBJ whole genome shotgun (WGS) entry which is preliminary data.</text>
</comment>
<evidence type="ECO:0000313" key="3">
    <source>
        <dbReference type="EMBL" id="KAJ9587759.1"/>
    </source>
</evidence>
<dbReference type="GO" id="GO:0005634">
    <property type="term" value="C:nucleus"/>
    <property type="evidence" value="ECO:0007669"/>
    <property type="project" value="TreeGrafter"/>
</dbReference>
<evidence type="ECO:0008006" key="5">
    <source>
        <dbReference type="Google" id="ProtNLM"/>
    </source>
</evidence>
<proteinExistence type="predicted"/>
<feature type="coiled-coil region" evidence="1">
    <location>
        <begin position="3"/>
        <end position="33"/>
    </location>
</feature>
<evidence type="ECO:0000256" key="1">
    <source>
        <dbReference type="SAM" id="Coils"/>
    </source>
</evidence>
<keyword evidence="1" id="KW-0175">Coiled coil</keyword>
<dbReference type="GO" id="GO:0005667">
    <property type="term" value="C:transcription regulator complex"/>
    <property type="evidence" value="ECO:0007669"/>
    <property type="project" value="TreeGrafter"/>
</dbReference>
<name>A0AAD8EFB7_DIPPU</name>
<feature type="region of interest" description="Disordered" evidence="2">
    <location>
        <begin position="110"/>
        <end position="154"/>
    </location>
</feature>
<dbReference type="Proteomes" id="UP001233999">
    <property type="component" value="Unassembled WGS sequence"/>
</dbReference>
<feature type="compositionally biased region" description="Polar residues" evidence="2">
    <location>
        <begin position="59"/>
        <end position="69"/>
    </location>
</feature>
<sequence>LYQKRLKKERKARRRLQEQLELEMKRRSQLEEALKASGASADALRMLNESGNEHRVSSGGDQSESSYPRQQPAHVPEPPSEKQWNYSSLDLMGSGAAFWQNYSESLAQELELERKSRQQQQQQQQQQAERDVKSPLQESRAGYYKNSVLFTSAT</sequence>
<accession>A0AAD8EFB7</accession>
<reference evidence="3" key="2">
    <citation type="submission" date="2023-05" db="EMBL/GenBank/DDBJ databases">
        <authorList>
            <person name="Fouks B."/>
        </authorList>
    </citation>
    <scope>NUCLEOTIDE SEQUENCE</scope>
    <source>
        <strain evidence="3">Stay&amp;Tobe</strain>
        <tissue evidence="3">Testes</tissue>
    </source>
</reference>
<feature type="non-terminal residue" evidence="3">
    <location>
        <position position="154"/>
    </location>
</feature>
<dbReference type="GO" id="GO:0000981">
    <property type="term" value="F:DNA-binding transcription factor activity, RNA polymerase II-specific"/>
    <property type="evidence" value="ECO:0007669"/>
    <property type="project" value="TreeGrafter"/>
</dbReference>
<feature type="region of interest" description="Disordered" evidence="2">
    <location>
        <begin position="33"/>
        <end position="87"/>
    </location>
</feature>
<dbReference type="AlphaFoldDB" id="A0AAD8EFB7"/>
<organism evidence="3 4">
    <name type="scientific">Diploptera punctata</name>
    <name type="common">Pacific beetle cockroach</name>
    <dbReference type="NCBI Taxonomy" id="6984"/>
    <lineage>
        <taxon>Eukaryota</taxon>
        <taxon>Metazoa</taxon>
        <taxon>Ecdysozoa</taxon>
        <taxon>Arthropoda</taxon>
        <taxon>Hexapoda</taxon>
        <taxon>Insecta</taxon>
        <taxon>Pterygota</taxon>
        <taxon>Neoptera</taxon>
        <taxon>Polyneoptera</taxon>
        <taxon>Dictyoptera</taxon>
        <taxon>Blattodea</taxon>
        <taxon>Blaberoidea</taxon>
        <taxon>Blaberidae</taxon>
        <taxon>Diplopterinae</taxon>
        <taxon>Diploptera</taxon>
    </lineage>
</organism>
<evidence type="ECO:0000313" key="4">
    <source>
        <dbReference type="Proteomes" id="UP001233999"/>
    </source>
</evidence>
<dbReference type="InterPro" id="IPR052417">
    <property type="entry name" value="Dachshund_domain"/>
</dbReference>
<feature type="compositionally biased region" description="Low complexity" evidence="2">
    <location>
        <begin position="118"/>
        <end position="127"/>
    </location>
</feature>
<dbReference type="EMBL" id="JASPKZ010006064">
    <property type="protein sequence ID" value="KAJ9587759.1"/>
    <property type="molecule type" value="Genomic_DNA"/>
</dbReference>
<reference evidence="3" key="1">
    <citation type="journal article" date="2023" name="IScience">
        <title>Live-bearing cockroach genome reveals convergent evolutionary mechanisms linked to viviparity in insects and beyond.</title>
        <authorList>
            <person name="Fouks B."/>
            <person name="Harrison M.C."/>
            <person name="Mikhailova A.A."/>
            <person name="Marchal E."/>
            <person name="English S."/>
            <person name="Carruthers M."/>
            <person name="Jennings E.C."/>
            <person name="Chiamaka E.L."/>
            <person name="Frigard R.A."/>
            <person name="Pippel M."/>
            <person name="Attardo G.M."/>
            <person name="Benoit J.B."/>
            <person name="Bornberg-Bauer E."/>
            <person name="Tobe S.S."/>
        </authorList>
    </citation>
    <scope>NUCLEOTIDE SEQUENCE</scope>
    <source>
        <strain evidence="3">Stay&amp;Tobe</strain>
    </source>
</reference>
<evidence type="ECO:0000256" key="2">
    <source>
        <dbReference type="SAM" id="MobiDB-lite"/>
    </source>
</evidence>
<protein>
    <recommendedName>
        <fullName evidence="5">Dachshund</fullName>
    </recommendedName>
</protein>
<keyword evidence="4" id="KW-1185">Reference proteome</keyword>
<gene>
    <name evidence="3" type="ORF">L9F63_018785</name>
</gene>
<dbReference type="PANTHER" id="PTHR12577:SF6">
    <property type="entry name" value="DACHSHUND, ISOFORM B"/>
    <property type="match status" value="1"/>
</dbReference>
<dbReference type="PANTHER" id="PTHR12577">
    <property type="entry name" value="DACHSHUND"/>
    <property type="match status" value="1"/>
</dbReference>
<dbReference type="GO" id="GO:0000978">
    <property type="term" value="F:RNA polymerase II cis-regulatory region sequence-specific DNA binding"/>
    <property type="evidence" value="ECO:0007669"/>
    <property type="project" value="TreeGrafter"/>
</dbReference>